<dbReference type="Proteomes" id="UP000184383">
    <property type="component" value="Unassembled WGS sequence"/>
</dbReference>
<feature type="region of interest" description="Disordered" evidence="4">
    <location>
        <begin position="1"/>
        <end position="136"/>
    </location>
</feature>
<evidence type="ECO:0000256" key="2">
    <source>
        <dbReference type="ARBA" id="ARBA00023163"/>
    </source>
</evidence>
<dbReference type="GO" id="GO:0005634">
    <property type="term" value="C:nucleus"/>
    <property type="evidence" value="ECO:0007669"/>
    <property type="project" value="UniProtKB-SubCell"/>
</dbReference>
<protein>
    <recommendedName>
        <fullName evidence="7">Transcription factor TFIIIC complex subunit Tfc6</fullName>
    </recommendedName>
</protein>
<evidence type="ECO:0008006" key="7">
    <source>
        <dbReference type="Google" id="ProtNLM"/>
    </source>
</evidence>
<dbReference type="RefSeq" id="XP_040692847.1">
    <property type="nucleotide sequence ID" value="XM_040830385.1"/>
</dbReference>
<evidence type="ECO:0000313" key="5">
    <source>
        <dbReference type="EMBL" id="OJJ39171.1"/>
    </source>
</evidence>
<sequence>MTRSRRSTRLTGPRTKYTEDPFEVAGVSGGSDSEAIPKPSERKGKRAAKADDSSDEEFQDVPDDEEEDEDVDMENDDDVYLGSGDEEPPMEEDDEQEGDEKSSGRKVPHPRYHKKRRPDGTVVLSGDETHSRGIVNPSEHVGKTVHFRVTFGTDERDVLAIIYARDRWGRGIDSCFPTRSSLNEALKMPEYGYGPTFGVDPEDVKRESTRGWDWYYGDDIGGRFRKKQRLEKISEDNARRTYMPQPKEEKHSVFMGPTDNQTLFKLGLHESVNFGEAWGEAKQKPSSKEDRADTSGAPKKMREGWVLNMGQKIQCTAWAPNQPGLTQYLAVVAPISEEQKNGYKGPFEGKMAPAFSPSAPYPSTLQLWTFKAKRGDSLTKPLDMDFKPRLRLALCTDWGDLKRLSWCPMPRATRDEDDEDALKNIGLVAGVWGDGCVRVLDIKISRDPNTAEFYKVHSSVFTAKPPSTVCTCVTWLSPSDIAVGCANGFVAIWSIAPSQTSQSNPLPYFYQQVHSTYILNLASAYPMHPHIICTTSMDGETRMSSITDHQKDKVETNRMRIGSPFVSFSPWLHSFFSSDENDFVRLLAVRRFFTTTAVARLPSTISALAPCSSWHPAVMFGCTGGAVVATNPIRRLLHPKEKQWQQIWFSHEWVRGKEAGSPGVSRFQDGYRADSISLLRNMMGDRKLINGTMMITIFEEGTHITALSWNPNQPCAGWASAGTGCGLLRVEDLAV</sequence>
<reference evidence="6" key="1">
    <citation type="journal article" date="2017" name="Genome Biol.">
        <title>Comparative genomics reveals high biological diversity and specific adaptations in the industrially and medically important fungal genus Aspergillus.</title>
        <authorList>
            <person name="de Vries R.P."/>
            <person name="Riley R."/>
            <person name="Wiebenga A."/>
            <person name="Aguilar-Osorio G."/>
            <person name="Amillis S."/>
            <person name="Uchima C.A."/>
            <person name="Anderluh G."/>
            <person name="Asadollahi M."/>
            <person name="Askin M."/>
            <person name="Barry K."/>
            <person name="Battaglia E."/>
            <person name="Bayram O."/>
            <person name="Benocci T."/>
            <person name="Braus-Stromeyer S.A."/>
            <person name="Caldana C."/>
            <person name="Canovas D."/>
            <person name="Cerqueira G.C."/>
            <person name="Chen F."/>
            <person name="Chen W."/>
            <person name="Choi C."/>
            <person name="Clum A."/>
            <person name="Dos Santos R.A."/>
            <person name="Damasio A.R."/>
            <person name="Diallinas G."/>
            <person name="Emri T."/>
            <person name="Fekete E."/>
            <person name="Flipphi M."/>
            <person name="Freyberg S."/>
            <person name="Gallo A."/>
            <person name="Gournas C."/>
            <person name="Habgood R."/>
            <person name="Hainaut M."/>
            <person name="Harispe M.L."/>
            <person name="Henrissat B."/>
            <person name="Hilden K.S."/>
            <person name="Hope R."/>
            <person name="Hossain A."/>
            <person name="Karabika E."/>
            <person name="Karaffa L."/>
            <person name="Karanyi Z."/>
            <person name="Krasevec N."/>
            <person name="Kuo A."/>
            <person name="Kusch H."/>
            <person name="LaButti K."/>
            <person name="Lagendijk E.L."/>
            <person name="Lapidus A."/>
            <person name="Levasseur A."/>
            <person name="Lindquist E."/>
            <person name="Lipzen A."/>
            <person name="Logrieco A.F."/>
            <person name="MacCabe A."/>
            <person name="Maekelae M.R."/>
            <person name="Malavazi I."/>
            <person name="Melin P."/>
            <person name="Meyer V."/>
            <person name="Mielnichuk N."/>
            <person name="Miskei M."/>
            <person name="Molnar A.P."/>
            <person name="Mule G."/>
            <person name="Ngan C.Y."/>
            <person name="Orejas M."/>
            <person name="Orosz E."/>
            <person name="Ouedraogo J.P."/>
            <person name="Overkamp K.M."/>
            <person name="Park H.-S."/>
            <person name="Perrone G."/>
            <person name="Piumi F."/>
            <person name="Punt P.J."/>
            <person name="Ram A.F."/>
            <person name="Ramon A."/>
            <person name="Rauscher S."/>
            <person name="Record E."/>
            <person name="Riano-Pachon D.M."/>
            <person name="Robert V."/>
            <person name="Roehrig J."/>
            <person name="Ruller R."/>
            <person name="Salamov A."/>
            <person name="Salih N.S."/>
            <person name="Samson R.A."/>
            <person name="Sandor E."/>
            <person name="Sanguinetti M."/>
            <person name="Schuetze T."/>
            <person name="Sepcic K."/>
            <person name="Shelest E."/>
            <person name="Sherlock G."/>
            <person name="Sophianopoulou V."/>
            <person name="Squina F.M."/>
            <person name="Sun H."/>
            <person name="Susca A."/>
            <person name="Todd R.B."/>
            <person name="Tsang A."/>
            <person name="Unkles S.E."/>
            <person name="van de Wiele N."/>
            <person name="van Rossen-Uffink D."/>
            <person name="Oliveira J.V."/>
            <person name="Vesth T.C."/>
            <person name="Visser J."/>
            <person name="Yu J.-H."/>
            <person name="Zhou M."/>
            <person name="Andersen M.R."/>
            <person name="Archer D.B."/>
            <person name="Baker S.E."/>
            <person name="Benoit I."/>
            <person name="Brakhage A.A."/>
            <person name="Braus G.H."/>
            <person name="Fischer R."/>
            <person name="Frisvad J.C."/>
            <person name="Goldman G.H."/>
            <person name="Houbraken J."/>
            <person name="Oakley B."/>
            <person name="Pocsi I."/>
            <person name="Scazzocchio C."/>
            <person name="Seiboth B."/>
            <person name="vanKuyk P.A."/>
            <person name="Wortman J."/>
            <person name="Dyer P.S."/>
            <person name="Grigoriev I.V."/>
        </authorList>
    </citation>
    <scope>NUCLEOTIDE SEQUENCE [LARGE SCALE GENOMIC DNA]</scope>
    <source>
        <strain evidence="6">DTO 134E9</strain>
    </source>
</reference>
<dbReference type="GeneID" id="63746233"/>
<gene>
    <name evidence="5" type="ORF">ASPWEDRAFT_169030</name>
</gene>
<dbReference type="STRING" id="1073089.A0A1L9RW44"/>
<dbReference type="InterPro" id="IPR015943">
    <property type="entry name" value="WD40/YVTN_repeat-like_dom_sf"/>
</dbReference>
<dbReference type="PANTHER" id="PTHR15052:SF2">
    <property type="entry name" value="GENERAL TRANSCRIPTION FACTOR 3C POLYPEPTIDE 2"/>
    <property type="match status" value="1"/>
</dbReference>
<evidence type="ECO:0000256" key="1">
    <source>
        <dbReference type="ARBA" id="ARBA00004123"/>
    </source>
</evidence>
<evidence type="ECO:0000313" key="6">
    <source>
        <dbReference type="Proteomes" id="UP000184383"/>
    </source>
</evidence>
<dbReference type="PANTHER" id="PTHR15052">
    <property type="entry name" value="RNA POLYMERASE III TRANSCRIPTION INITIATION FACTOR COMPLEX SUBUNIT"/>
    <property type="match status" value="1"/>
</dbReference>
<dbReference type="OrthoDB" id="4703at2759"/>
<feature type="compositionally biased region" description="Basic residues" evidence="4">
    <location>
        <begin position="104"/>
        <end position="117"/>
    </location>
</feature>
<comment type="subcellular location">
    <subcellularLocation>
        <location evidence="1">Nucleus</location>
    </subcellularLocation>
</comment>
<keyword evidence="6" id="KW-1185">Reference proteome</keyword>
<dbReference type="InterPro" id="IPR036322">
    <property type="entry name" value="WD40_repeat_dom_sf"/>
</dbReference>
<evidence type="ECO:0000256" key="3">
    <source>
        <dbReference type="ARBA" id="ARBA00023242"/>
    </source>
</evidence>
<dbReference type="Gene3D" id="2.130.10.10">
    <property type="entry name" value="YVTN repeat-like/Quinoprotein amine dehydrogenase"/>
    <property type="match status" value="1"/>
</dbReference>
<organism evidence="5 6">
    <name type="scientific">Aspergillus wentii DTO 134E9</name>
    <dbReference type="NCBI Taxonomy" id="1073089"/>
    <lineage>
        <taxon>Eukaryota</taxon>
        <taxon>Fungi</taxon>
        <taxon>Dikarya</taxon>
        <taxon>Ascomycota</taxon>
        <taxon>Pezizomycotina</taxon>
        <taxon>Eurotiomycetes</taxon>
        <taxon>Eurotiomycetidae</taxon>
        <taxon>Eurotiales</taxon>
        <taxon>Aspergillaceae</taxon>
        <taxon>Aspergillus</taxon>
        <taxon>Aspergillus subgen. Cremei</taxon>
    </lineage>
</organism>
<feature type="compositionally biased region" description="Acidic residues" evidence="4">
    <location>
        <begin position="53"/>
        <end position="98"/>
    </location>
</feature>
<dbReference type="SUPFAM" id="SSF50978">
    <property type="entry name" value="WD40 repeat-like"/>
    <property type="match status" value="1"/>
</dbReference>
<dbReference type="AlphaFoldDB" id="A0A1L9RW44"/>
<feature type="compositionally biased region" description="Basic and acidic residues" evidence="4">
    <location>
        <begin position="279"/>
        <end position="293"/>
    </location>
</feature>
<name>A0A1L9RW44_ASPWE</name>
<proteinExistence type="predicted"/>
<dbReference type="InterPro" id="IPR052416">
    <property type="entry name" value="GTF3C_component"/>
</dbReference>
<dbReference type="EMBL" id="KV878210">
    <property type="protein sequence ID" value="OJJ39171.1"/>
    <property type="molecule type" value="Genomic_DNA"/>
</dbReference>
<dbReference type="VEuPathDB" id="FungiDB:ASPWEDRAFT_169030"/>
<feature type="region of interest" description="Disordered" evidence="4">
    <location>
        <begin position="278"/>
        <end position="298"/>
    </location>
</feature>
<accession>A0A1L9RW44</accession>
<keyword evidence="2" id="KW-0804">Transcription</keyword>
<dbReference type="GO" id="GO:0000127">
    <property type="term" value="C:transcription factor TFIIIC complex"/>
    <property type="evidence" value="ECO:0007669"/>
    <property type="project" value="TreeGrafter"/>
</dbReference>
<keyword evidence="3" id="KW-0539">Nucleus</keyword>
<dbReference type="GO" id="GO:0006383">
    <property type="term" value="P:transcription by RNA polymerase III"/>
    <property type="evidence" value="ECO:0007669"/>
    <property type="project" value="TreeGrafter"/>
</dbReference>
<evidence type="ECO:0000256" key="4">
    <source>
        <dbReference type="SAM" id="MobiDB-lite"/>
    </source>
</evidence>